<evidence type="ECO:0000313" key="4">
    <source>
        <dbReference type="Proteomes" id="UP001160142"/>
    </source>
</evidence>
<feature type="chain" id="PRO_5045646654" evidence="1">
    <location>
        <begin position="38"/>
        <end position="1131"/>
    </location>
</feature>
<dbReference type="Proteomes" id="UP001160142">
    <property type="component" value="Unassembled WGS sequence"/>
</dbReference>
<dbReference type="Pfam" id="PF06283">
    <property type="entry name" value="ThuA"/>
    <property type="match status" value="1"/>
</dbReference>
<comment type="caution">
    <text evidence="3">The sequence shown here is derived from an EMBL/GenBank/DDBJ whole genome shotgun (WGS) entry which is preliminary data.</text>
</comment>
<dbReference type="Gene3D" id="3.40.50.880">
    <property type="match status" value="1"/>
</dbReference>
<dbReference type="PANTHER" id="PTHR40469">
    <property type="entry name" value="SECRETED GLYCOSYL HYDROLASE"/>
    <property type="match status" value="1"/>
</dbReference>
<accession>A0ABT6KPQ5</accession>
<name>A0ABT6KPQ5_9MICO</name>
<sequence length="1131" mass="118499">MSSSTPAAAGSRRLAIGAITGAAALVFSLIPMAPAMAADPPVLDVVAVTPSNPVLGYNGANNTAYTPTNSTGNQGWWLENTITLNLSATDDVGVAFFRVQVGTGQTAVTTDVPATFNAELGKYVATYDLVGNRTATTITYTAYDTEEPAQASAARTISLRQDSVAPVATWPTVEANSWKVPRSWAATALAPTRTDPSPGSGGPAVRALRVDGVDKYLVPVEPVALELGAHTLEVDLGDSAGNGATYSLTFEVTTSYADLLNIIDDFGFQGAITTEADDALTALVGEAQTAEAASDTEGAVAALEEFITLATEVAPQGYRRDALVQDGEFLRNVLLGATPPAVTGGVVVTPGTGSNRYPLTLPTAAPVSHANPDFKVLVFANRPGAFRHEHIPYTEALIMQLAQENNFDADLYDYLSPDDSVANPFETLENMQQYDAIIGVSSVGTSTFVTNRPSVADPAVLVNEQENLQNYIRGGGGFFAIHGATDSMSNWAWYGQLTGGYFHNHGTNQGGIQSTCGGCVVTELITEDRTNPATDQFERSERLVDELYNWNSGLMPVPRELVHVLQTLTESSYDTTVYQNPETRTPYPQNLWGVSNIGNSKEGADHPIAWCQNFEGGRSFTQALMHNWEHNQNPKFIDHIREGILWTSGQTEANCVSHNEVTKILAAASGELSGPDATALTEALTASFTTYKAKNYAAALEGAENFAAAVAASGATGELRSTLEAKAGELVEWMSMLADEAVPFGFVSEPEDIEVYSGRSVTFTSEATGLDLTYQWQSRDSSRGTWADISGATSAELSVVAGSDYADGAQFRVRIAITGQSLNSDPATLSVIVPEVDRIAGANRYEAAVNISKEAFPESAPVVYVATGITYPDALAAGPAAAHEGGPVLLVPGTTIPPSVSAEIARLDPDRIVVVGGPVSVSQSVYNGLAQMAPSIERIAGANRYEVSINIATEVFGSAERAYLATGANFPDALAAGAVAGAQSAPVVLVRGTQSSMGDETTELLESLGVTSLRIAGGPVSVSSGIFEEALSIAPTVRLGGANRYAAARAINADAYTEADRVFLATGLKFPDALAGSVLAALNDAPLYVVRTDCVDAETLQAIGDLKANQITLLGGEASLSSGVANLTACS</sequence>
<dbReference type="InterPro" id="IPR029062">
    <property type="entry name" value="Class_I_gatase-like"/>
</dbReference>
<keyword evidence="3" id="KW-0315">Glutamine amidotransferase</keyword>
<reference evidence="3 4" key="1">
    <citation type="submission" date="2023-04" db="EMBL/GenBank/DDBJ databases">
        <title>Genome Encyclopedia of Bacteria and Archaea VI: Functional Genomics of Type Strains.</title>
        <authorList>
            <person name="Whitman W."/>
        </authorList>
    </citation>
    <scope>NUCLEOTIDE SEQUENCE [LARGE SCALE GENOMIC DNA]</scope>
    <source>
        <strain evidence="3 4">SG_E_30_P1</strain>
    </source>
</reference>
<keyword evidence="1" id="KW-0732">Signal</keyword>
<dbReference type="PANTHER" id="PTHR40469:SF2">
    <property type="entry name" value="GALACTOSE-BINDING DOMAIN-LIKE SUPERFAMILY PROTEIN"/>
    <property type="match status" value="1"/>
</dbReference>
<organism evidence="3 4">
    <name type="scientific">Antiquaquibacter oligotrophicus</name>
    <dbReference type="NCBI Taxonomy" id="2880260"/>
    <lineage>
        <taxon>Bacteria</taxon>
        <taxon>Bacillati</taxon>
        <taxon>Actinomycetota</taxon>
        <taxon>Actinomycetes</taxon>
        <taxon>Micrococcales</taxon>
        <taxon>Microbacteriaceae</taxon>
        <taxon>Antiquaquibacter</taxon>
    </lineage>
</organism>
<evidence type="ECO:0000313" key="3">
    <source>
        <dbReference type="EMBL" id="MDH6181781.1"/>
    </source>
</evidence>
<dbReference type="InterPro" id="IPR029010">
    <property type="entry name" value="ThuA-like"/>
</dbReference>
<dbReference type="RefSeq" id="WP_322134084.1">
    <property type="nucleotide sequence ID" value="NZ_CP085036.1"/>
</dbReference>
<feature type="signal peptide" evidence="1">
    <location>
        <begin position="1"/>
        <end position="37"/>
    </location>
</feature>
<keyword evidence="4" id="KW-1185">Reference proteome</keyword>
<dbReference type="EMBL" id="JARXVQ010000001">
    <property type="protein sequence ID" value="MDH6181781.1"/>
    <property type="molecule type" value="Genomic_DNA"/>
</dbReference>
<dbReference type="SUPFAM" id="SSF52317">
    <property type="entry name" value="Class I glutamine amidotransferase-like"/>
    <property type="match status" value="1"/>
</dbReference>
<evidence type="ECO:0000259" key="2">
    <source>
        <dbReference type="Pfam" id="PF06283"/>
    </source>
</evidence>
<evidence type="ECO:0000256" key="1">
    <source>
        <dbReference type="SAM" id="SignalP"/>
    </source>
</evidence>
<protein>
    <submittedName>
        <fullName evidence="3">Cell wall-binding protein/type 1 glutamine amidotransferase</fullName>
    </submittedName>
</protein>
<dbReference type="Pfam" id="PF04122">
    <property type="entry name" value="CW_binding_2"/>
    <property type="match status" value="3"/>
</dbReference>
<dbReference type="PROSITE" id="PS51318">
    <property type="entry name" value="TAT"/>
    <property type="match status" value="1"/>
</dbReference>
<dbReference type="InterPro" id="IPR006311">
    <property type="entry name" value="TAT_signal"/>
</dbReference>
<dbReference type="Gene3D" id="2.60.40.2700">
    <property type="match status" value="1"/>
</dbReference>
<gene>
    <name evidence="3" type="ORF">M2152_001963</name>
</gene>
<feature type="domain" description="ThuA-like" evidence="2">
    <location>
        <begin position="375"/>
        <end position="647"/>
    </location>
</feature>
<dbReference type="InterPro" id="IPR007253">
    <property type="entry name" value="Cell_wall-bd_2"/>
</dbReference>
<proteinExistence type="predicted"/>